<evidence type="ECO:0000313" key="5">
    <source>
        <dbReference type="EMBL" id="MBA2875438.1"/>
    </source>
</evidence>
<dbReference type="Pfam" id="PF07934">
    <property type="entry name" value="OGG_N"/>
    <property type="match status" value="1"/>
</dbReference>
<dbReference type="InterPro" id="IPR037046">
    <property type="entry name" value="AlkA_N_sf"/>
</dbReference>
<dbReference type="Proteomes" id="UP000523087">
    <property type="component" value="Unassembled WGS sequence"/>
</dbReference>
<evidence type="ECO:0000256" key="1">
    <source>
        <dbReference type="ARBA" id="ARBA00022763"/>
    </source>
</evidence>
<dbReference type="GO" id="GO:0003684">
    <property type="term" value="F:damaged DNA binding"/>
    <property type="evidence" value="ECO:0007669"/>
    <property type="project" value="InterPro"/>
</dbReference>
<dbReference type="Gene3D" id="3.30.310.20">
    <property type="entry name" value="DNA-3-methyladenine glycosylase AlkA, N-terminal domain"/>
    <property type="match status" value="1"/>
</dbReference>
<evidence type="ECO:0000259" key="4">
    <source>
        <dbReference type="Pfam" id="PF07934"/>
    </source>
</evidence>
<accession>A0A7W0BYY1</accession>
<dbReference type="InterPro" id="IPR012904">
    <property type="entry name" value="OGG_N"/>
</dbReference>
<dbReference type="EMBL" id="JACDUT010000006">
    <property type="protein sequence ID" value="MBA2875438.1"/>
    <property type="molecule type" value="Genomic_DNA"/>
</dbReference>
<dbReference type="AlphaFoldDB" id="A0A7W0BYY1"/>
<feature type="domain" description="8-oxoguanine DNA glycosylase N-terminal" evidence="4">
    <location>
        <begin position="3"/>
        <end position="49"/>
    </location>
</feature>
<dbReference type="GO" id="GO:0006289">
    <property type="term" value="P:nucleotide-excision repair"/>
    <property type="evidence" value="ECO:0007669"/>
    <property type="project" value="InterPro"/>
</dbReference>
<keyword evidence="2" id="KW-0378">Hydrolase</keyword>
<proteinExistence type="predicted"/>
<keyword evidence="3" id="KW-0234">DNA repair</keyword>
<gene>
    <name evidence="5" type="ORF">HNR31_002226</name>
</gene>
<evidence type="ECO:0000256" key="3">
    <source>
        <dbReference type="ARBA" id="ARBA00023204"/>
    </source>
</evidence>
<comment type="caution">
    <text evidence="5">The sequence shown here is derived from an EMBL/GenBank/DDBJ whole genome shotgun (WGS) entry which is preliminary data.</text>
</comment>
<name>A0A7W0BYY1_9BACL</name>
<organism evidence="5 6">
    <name type="scientific">Thermaerobacillus caldiproteolyticus</name>
    <dbReference type="NCBI Taxonomy" id="247480"/>
    <lineage>
        <taxon>Bacteria</taxon>
        <taxon>Bacillati</taxon>
        <taxon>Bacillota</taxon>
        <taxon>Bacilli</taxon>
        <taxon>Bacillales</taxon>
        <taxon>Anoxybacillaceae</taxon>
        <taxon>Thermaerobacillus</taxon>
    </lineage>
</organism>
<sequence>MARYVREWFDLESDLRPFYDLAKREILLQKAVRQFYGLRLIGIPNLFEAQC</sequence>
<dbReference type="GO" id="GO:0008534">
    <property type="term" value="F:oxidized purine nucleobase lesion DNA N-glycosylase activity"/>
    <property type="evidence" value="ECO:0007669"/>
    <property type="project" value="InterPro"/>
</dbReference>
<evidence type="ECO:0000313" key="6">
    <source>
        <dbReference type="Proteomes" id="UP000523087"/>
    </source>
</evidence>
<keyword evidence="6" id="KW-1185">Reference proteome</keyword>
<reference evidence="5 6" key="1">
    <citation type="submission" date="2020-07" db="EMBL/GenBank/DDBJ databases">
        <title>Genomic Encyclopedia of Type Strains, Phase IV (KMG-IV): sequencing the most valuable type-strain genomes for metagenomic binning, comparative biology and taxonomic classification.</title>
        <authorList>
            <person name="Goeker M."/>
        </authorList>
    </citation>
    <scope>NUCLEOTIDE SEQUENCE [LARGE SCALE GENOMIC DNA]</scope>
    <source>
        <strain evidence="5 6">DSM 15730</strain>
    </source>
</reference>
<keyword evidence="1" id="KW-0227">DNA damage</keyword>
<evidence type="ECO:0000256" key="2">
    <source>
        <dbReference type="ARBA" id="ARBA00022801"/>
    </source>
</evidence>
<protein>
    <submittedName>
        <fullName evidence="5">3-methyladenine DNA glycosylase/8-oxoguanine DNA glycosylase</fullName>
    </submittedName>
</protein>